<reference evidence="2 3" key="1">
    <citation type="submission" date="2013-12" db="EMBL/GenBank/DDBJ databases">
        <authorList>
            <person name="Zelazny A."/>
            <person name="Olivier K."/>
            <person name="Holland S."/>
            <person name="Lenaerts A."/>
            <person name="Ordway D."/>
            <person name="DeGroote M.A."/>
            <person name="Parker T."/>
            <person name="Sizemore C."/>
            <person name="Tallon L.J."/>
            <person name="Sadzewicz L.K."/>
            <person name="Sengamalay N."/>
            <person name="Fraser C.M."/>
            <person name="Hine E."/>
            <person name="Shefchek K.A."/>
            <person name="Das S.P."/>
            <person name="Tettelin H."/>
        </authorList>
    </citation>
    <scope>NUCLEOTIDE SEQUENCE [LARGE SCALE GENOMIC DNA]</scope>
    <source>
        <strain evidence="2 3">1513</strain>
    </source>
</reference>
<dbReference type="Proteomes" id="UP000023351">
    <property type="component" value="Unassembled WGS sequence"/>
</dbReference>
<name>X8DJK7_9MYCO</name>
<protein>
    <submittedName>
        <fullName evidence="2">Uncharacterized protein</fullName>
    </submittedName>
</protein>
<dbReference type="EMBL" id="JAOJ01000003">
    <property type="protein sequence ID" value="EUA67918.1"/>
    <property type="molecule type" value="Genomic_DNA"/>
</dbReference>
<sequence length="48" mass="5333">MGFLSVETFIRIIGLSEWRCNGCRRKGGDTTSRSKKRQAVDTGDEVGN</sequence>
<comment type="caution">
    <text evidence="2">The sequence shown here is derived from an EMBL/GenBank/DDBJ whole genome shotgun (WGS) entry which is preliminary data.</text>
</comment>
<evidence type="ECO:0000256" key="1">
    <source>
        <dbReference type="SAM" id="MobiDB-lite"/>
    </source>
</evidence>
<feature type="region of interest" description="Disordered" evidence="1">
    <location>
        <begin position="24"/>
        <end position="48"/>
    </location>
</feature>
<evidence type="ECO:0000313" key="3">
    <source>
        <dbReference type="Proteomes" id="UP000023351"/>
    </source>
</evidence>
<dbReference type="AlphaFoldDB" id="X8DJK7"/>
<evidence type="ECO:0000313" key="2">
    <source>
        <dbReference type="EMBL" id="EUA67918.1"/>
    </source>
</evidence>
<accession>X8DJK7</accession>
<proteinExistence type="predicted"/>
<dbReference type="PATRIC" id="fig|1299321.3.peg.5773"/>
<gene>
    <name evidence="2" type="ORF">I540_5969</name>
</gene>
<organism evidence="2 3">
    <name type="scientific">Mycobacteroides abscessus subsp. bolletii 1513</name>
    <dbReference type="NCBI Taxonomy" id="1299321"/>
    <lineage>
        <taxon>Bacteria</taxon>
        <taxon>Bacillati</taxon>
        <taxon>Actinomycetota</taxon>
        <taxon>Actinomycetes</taxon>
        <taxon>Mycobacteriales</taxon>
        <taxon>Mycobacteriaceae</taxon>
        <taxon>Mycobacteroides</taxon>
        <taxon>Mycobacteroides abscessus</taxon>
    </lineage>
</organism>